<dbReference type="NCBIfam" id="TIGR00121">
    <property type="entry name" value="birA_ligase"/>
    <property type="match status" value="1"/>
</dbReference>
<dbReference type="InterPro" id="IPR004408">
    <property type="entry name" value="Biotin_CoA_COase_ligase"/>
</dbReference>
<evidence type="ECO:0000256" key="1">
    <source>
        <dbReference type="ARBA" id="ARBA00022598"/>
    </source>
</evidence>
<organism evidence="6 7">
    <name type="scientific">Henriciella mobilis</name>
    <dbReference type="NCBI Taxonomy" id="2305467"/>
    <lineage>
        <taxon>Bacteria</taxon>
        <taxon>Pseudomonadati</taxon>
        <taxon>Pseudomonadota</taxon>
        <taxon>Alphaproteobacteria</taxon>
        <taxon>Hyphomonadales</taxon>
        <taxon>Hyphomonadaceae</taxon>
        <taxon>Henriciella</taxon>
    </lineage>
</organism>
<comment type="catalytic activity">
    <reaction evidence="4">
        <text>biotin + L-lysyl-[protein] + ATP = N(6)-biotinyl-L-lysyl-[protein] + AMP + diphosphate + H(+)</text>
        <dbReference type="Rhea" id="RHEA:11756"/>
        <dbReference type="Rhea" id="RHEA-COMP:9752"/>
        <dbReference type="Rhea" id="RHEA-COMP:10505"/>
        <dbReference type="ChEBI" id="CHEBI:15378"/>
        <dbReference type="ChEBI" id="CHEBI:29969"/>
        <dbReference type="ChEBI" id="CHEBI:30616"/>
        <dbReference type="ChEBI" id="CHEBI:33019"/>
        <dbReference type="ChEBI" id="CHEBI:57586"/>
        <dbReference type="ChEBI" id="CHEBI:83144"/>
        <dbReference type="ChEBI" id="CHEBI:456215"/>
        <dbReference type="EC" id="6.3.4.15"/>
    </reaction>
</comment>
<dbReference type="Gene3D" id="3.30.930.10">
    <property type="entry name" value="Bira Bifunctional Protein, Domain 2"/>
    <property type="match status" value="1"/>
</dbReference>
<dbReference type="InterPro" id="IPR045864">
    <property type="entry name" value="aa-tRNA-synth_II/BPL/LPL"/>
</dbReference>
<gene>
    <name evidence="6" type="ORF">D1223_11725</name>
</gene>
<evidence type="ECO:0000313" key="7">
    <source>
        <dbReference type="Proteomes" id="UP000266385"/>
    </source>
</evidence>
<proteinExistence type="predicted"/>
<dbReference type="InterPro" id="IPR004143">
    <property type="entry name" value="BPL_LPL_catalytic"/>
</dbReference>
<evidence type="ECO:0000313" key="6">
    <source>
        <dbReference type="EMBL" id="RIJ28077.1"/>
    </source>
</evidence>
<dbReference type="CDD" id="cd16442">
    <property type="entry name" value="BPL"/>
    <property type="match status" value="1"/>
</dbReference>
<dbReference type="EC" id="6.3.4.15" evidence="3"/>
<dbReference type="InterPro" id="IPR003142">
    <property type="entry name" value="BPL_C"/>
</dbReference>
<dbReference type="SUPFAM" id="SSF55681">
    <property type="entry name" value="Class II aaRS and biotin synthetases"/>
    <property type="match status" value="1"/>
</dbReference>
<dbReference type="Gene3D" id="2.30.30.100">
    <property type="match status" value="1"/>
</dbReference>
<evidence type="ECO:0000256" key="3">
    <source>
        <dbReference type="ARBA" id="ARBA00024227"/>
    </source>
</evidence>
<protein>
    <recommendedName>
        <fullName evidence="3">biotin--[biotin carboxyl-carrier protein] ligase</fullName>
        <ecNumber evidence="3">6.3.4.15</ecNumber>
    </recommendedName>
</protein>
<keyword evidence="2" id="KW-0092">Biotin</keyword>
<dbReference type="GO" id="GO:0005737">
    <property type="term" value="C:cytoplasm"/>
    <property type="evidence" value="ECO:0007669"/>
    <property type="project" value="TreeGrafter"/>
</dbReference>
<dbReference type="Proteomes" id="UP000266385">
    <property type="component" value="Unassembled WGS sequence"/>
</dbReference>
<sequence length="264" mass="27562">MGIKRGCWALSVTPDAPAQWHDVIDSTNEEARRLATSGTYGPLWIAARQQTAGRGRLGRSWVSPAGNLFCTALFREPAGVGVATRFPFAAGLAVTDICSMLVPGADVRLKWPNDVRVSGSKLCGILVEAGQVSTGGSWVATGMGINVRNAPERAGQAATCLADLGAADLVTADVVLDALRPAFANRIRQAREDFPSLLQDWEAKAEALGQQVTTGKGAEAVSGTFVGLAADGGLKLQLSDGSQRIIRAGDVELVKEVGGHAARD</sequence>
<keyword evidence="1 6" id="KW-0436">Ligase</keyword>
<name>A0A399RDF2_9PROT</name>
<feature type="domain" description="BPL/LPL catalytic" evidence="5">
    <location>
        <begin position="2"/>
        <end position="195"/>
    </location>
</feature>
<evidence type="ECO:0000256" key="4">
    <source>
        <dbReference type="ARBA" id="ARBA00047846"/>
    </source>
</evidence>
<reference evidence="6 7" key="1">
    <citation type="submission" date="2018-08" db="EMBL/GenBank/DDBJ databases">
        <title>Henriciella mobilis sp. nov., isolated from seawater.</title>
        <authorList>
            <person name="Cheng H."/>
            <person name="Wu Y.-H."/>
            <person name="Xu X.-W."/>
            <person name="Guo L.-L."/>
        </authorList>
    </citation>
    <scope>NUCLEOTIDE SEQUENCE [LARGE SCALE GENOMIC DNA]</scope>
    <source>
        <strain evidence="6 7">JN25</strain>
    </source>
</reference>
<dbReference type="Pfam" id="PF02237">
    <property type="entry name" value="BPL_C"/>
    <property type="match status" value="1"/>
</dbReference>
<dbReference type="AlphaFoldDB" id="A0A399RDF2"/>
<dbReference type="EMBL" id="QWFX01000013">
    <property type="protein sequence ID" value="RIJ28077.1"/>
    <property type="molecule type" value="Genomic_DNA"/>
</dbReference>
<keyword evidence="7" id="KW-1185">Reference proteome</keyword>
<comment type="caution">
    <text evidence="6">The sequence shown here is derived from an EMBL/GenBank/DDBJ whole genome shotgun (WGS) entry which is preliminary data.</text>
</comment>
<dbReference type="Pfam" id="PF03099">
    <property type="entry name" value="BPL_LplA_LipB"/>
    <property type="match status" value="1"/>
</dbReference>
<dbReference type="PANTHER" id="PTHR12835:SF5">
    <property type="entry name" value="BIOTIN--PROTEIN LIGASE"/>
    <property type="match status" value="1"/>
</dbReference>
<evidence type="ECO:0000259" key="5">
    <source>
        <dbReference type="PROSITE" id="PS51733"/>
    </source>
</evidence>
<dbReference type="GO" id="GO:0004077">
    <property type="term" value="F:biotin--[biotin carboxyl-carrier protein] ligase activity"/>
    <property type="evidence" value="ECO:0007669"/>
    <property type="project" value="UniProtKB-EC"/>
</dbReference>
<evidence type="ECO:0000256" key="2">
    <source>
        <dbReference type="ARBA" id="ARBA00023267"/>
    </source>
</evidence>
<dbReference type="PANTHER" id="PTHR12835">
    <property type="entry name" value="BIOTIN PROTEIN LIGASE"/>
    <property type="match status" value="1"/>
</dbReference>
<dbReference type="PROSITE" id="PS51733">
    <property type="entry name" value="BPL_LPL_CATALYTIC"/>
    <property type="match status" value="1"/>
</dbReference>
<accession>A0A399RDF2</accession>